<protein>
    <recommendedName>
        <fullName evidence="4">CHAD domain-containing protein</fullName>
    </recommendedName>
</protein>
<dbReference type="Proteomes" id="UP000307217">
    <property type="component" value="Unassembled WGS sequence"/>
</dbReference>
<comment type="caution">
    <text evidence="2">The sequence shown here is derived from an EMBL/GenBank/DDBJ whole genome shotgun (WGS) entry which is preliminary data.</text>
</comment>
<name>A0A5S3V5L4_9GAMM</name>
<evidence type="ECO:0000256" key="1">
    <source>
        <dbReference type="SAM" id="MobiDB-lite"/>
    </source>
</evidence>
<accession>A0A5S3V5L4</accession>
<evidence type="ECO:0000313" key="3">
    <source>
        <dbReference type="Proteomes" id="UP000307217"/>
    </source>
</evidence>
<dbReference type="EMBL" id="PNBX01000074">
    <property type="protein sequence ID" value="TMO66502.1"/>
    <property type="molecule type" value="Genomic_DNA"/>
</dbReference>
<evidence type="ECO:0008006" key="4">
    <source>
        <dbReference type="Google" id="ProtNLM"/>
    </source>
</evidence>
<evidence type="ECO:0000313" key="2">
    <source>
        <dbReference type="EMBL" id="TMO66502.1"/>
    </source>
</evidence>
<feature type="region of interest" description="Disordered" evidence="1">
    <location>
        <begin position="239"/>
        <end position="318"/>
    </location>
</feature>
<dbReference type="RefSeq" id="WP_138592790.1">
    <property type="nucleotide sequence ID" value="NZ_PNBX01000074.1"/>
</dbReference>
<gene>
    <name evidence="2" type="ORF">CWC19_16010</name>
</gene>
<dbReference type="OrthoDB" id="5291451at2"/>
<organism evidence="2 3">
    <name type="scientific">Pseudoalteromonas aurantia</name>
    <dbReference type="NCBI Taxonomy" id="43654"/>
    <lineage>
        <taxon>Bacteria</taxon>
        <taxon>Pseudomonadati</taxon>
        <taxon>Pseudomonadota</taxon>
        <taxon>Gammaproteobacteria</taxon>
        <taxon>Alteromonadales</taxon>
        <taxon>Pseudoalteromonadaceae</taxon>
        <taxon>Pseudoalteromonas</taxon>
    </lineage>
</organism>
<feature type="compositionally biased region" description="Low complexity" evidence="1">
    <location>
        <begin position="275"/>
        <end position="318"/>
    </location>
</feature>
<reference evidence="3" key="2">
    <citation type="submission" date="2019-06" db="EMBL/GenBank/DDBJ databases">
        <title>Co-occurence of chitin degradation, pigmentation and bioactivity in marine Pseudoalteromonas.</title>
        <authorList>
            <person name="Sonnenschein E.C."/>
            <person name="Bech P.K."/>
        </authorList>
    </citation>
    <scope>NUCLEOTIDE SEQUENCE [LARGE SCALE GENOMIC DNA]</scope>
    <source>
        <strain evidence="3">S3790</strain>
    </source>
</reference>
<proteinExistence type="predicted"/>
<reference evidence="2 3" key="1">
    <citation type="submission" date="2018-01" db="EMBL/GenBank/DDBJ databases">
        <authorList>
            <person name="Paulsen S."/>
            <person name="Gram L.K."/>
        </authorList>
    </citation>
    <scope>NUCLEOTIDE SEQUENCE [LARGE SCALE GENOMIC DNA]</scope>
    <source>
        <strain evidence="2 3">S3790</strain>
    </source>
</reference>
<dbReference type="PROSITE" id="PS51257">
    <property type="entry name" value="PROKAR_LIPOPROTEIN"/>
    <property type="match status" value="1"/>
</dbReference>
<dbReference type="AlphaFoldDB" id="A0A5S3V5L4"/>
<sequence length="318" mass="35513">MSDFRVWKLISLFCLFSLMLGCESKEERTQQTIKYTLQEASREINALGDALEKKQIRNAVLLSEYSRVLSQQNPQLSAIAQLIGQDASTQGPLYQNLLTRYSELKAPSANMSSDDIINQATLLKEAATRSLYSDALTDPINVLADMSNGTLSRVGAVSKAAEDAANNGQANVGNQLVGNANYGQWETNSSGTSFWMWYGMYRMLGDLVGDVEYGGWSKRRRYSYYNDYGRKRYTSYKKYQRQTAVEQRTRQSYKRQGKQFTSPYAKKKSGASGLSRSSHTPSSATRSSYSRNRSYAKSSAGSVRNSSSRTSRGVSRGK</sequence>